<evidence type="ECO:0000256" key="2">
    <source>
        <dbReference type="ARBA" id="ARBA00003213"/>
    </source>
</evidence>
<evidence type="ECO:0000256" key="5">
    <source>
        <dbReference type="ARBA" id="ARBA00022694"/>
    </source>
</evidence>
<keyword evidence="7 10" id="KW-0067">ATP-binding</keyword>
<evidence type="ECO:0000256" key="4">
    <source>
        <dbReference type="ARBA" id="ARBA00022679"/>
    </source>
</evidence>
<comment type="function">
    <text evidence="2 10 12">Catalyzes the transfer of a dimethylallyl group onto the adenine at position 37 in tRNAs that read codons beginning with uridine, leading to the formation of N6-(dimethylallyl)adenosine (i(6)A).</text>
</comment>
<dbReference type="EMBL" id="CP006720">
    <property type="protein sequence ID" value="AHI58086.1"/>
    <property type="molecule type" value="Genomic_DNA"/>
</dbReference>
<evidence type="ECO:0000256" key="12">
    <source>
        <dbReference type="RuleBase" id="RU003784"/>
    </source>
</evidence>
<evidence type="ECO:0000256" key="11">
    <source>
        <dbReference type="RuleBase" id="RU003783"/>
    </source>
</evidence>
<keyword evidence="8 10" id="KW-0460">Magnesium</keyword>
<comment type="cofactor">
    <cofactor evidence="1 10">
        <name>Mg(2+)</name>
        <dbReference type="ChEBI" id="CHEBI:18420"/>
    </cofactor>
</comment>
<dbReference type="PANTHER" id="PTHR11088">
    <property type="entry name" value="TRNA DIMETHYLALLYLTRANSFERASE"/>
    <property type="match status" value="1"/>
</dbReference>
<dbReference type="STRING" id="838561.P344_03730"/>
<dbReference type="AlphaFoldDB" id="W0GLJ5"/>
<reference evidence="14 15" key="1">
    <citation type="submission" date="2013-09" db="EMBL/GenBank/DDBJ databases">
        <title>Complete genome sequence of Spiroplasma mirum suckling mouse cataract agent.</title>
        <authorList>
            <person name="Landry C.A."/>
            <person name="Bastian F.O."/>
            <person name="Thune R.L."/>
        </authorList>
    </citation>
    <scope>NUCLEOTIDE SEQUENCE [LARGE SCALE GENOMIC DNA]</scope>
    <source>
        <strain evidence="14 15">SMCA</strain>
    </source>
</reference>
<dbReference type="OrthoDB" id="9776390at2"/>
<keyword evidence="5 10" id="KW-0819">tRNA processing</keyword>
<name>W0GLJ5_9MOLU</name>
<feature type="site" description="Interaction with substrate tRNA" evidence="10">
    <location>
        <position position="119"/>
    </location>
</feature>
<dbReference type="InterPro" id="IPR027417">
    <property type="entry name" value="P-loop_NTPase"/>
</dbReference>
<dbReference type="InterPro" id="IPR039657">
    <property type="entry name" value="Dimethylallyltransferase"/>
</dbReference>
<dbReference type="GO" id="GO:0006400">
    <property type="term" value="P:tRNA modification"/>
    <property type="evidence" value="ECO:0007669"/>
    <property type="project" value="TreeGrafter"/>
</dbReference>
<evidence type="ECO:0000256" key="10">
    <source>
        <dbReference type="HAMAP-Rule" id="MF_00185"/>
    </source>
</evidence>
<dbReference type="PANTHER" id="PTHR11088:SF60">
    <property type="entry name" value="TRNA DIMETHYLALLYLTRANSFERASE"/>
    <property type="match status" value="1"/>
</dbReference>
<gene>
    <name evidence="10" type="primary">miaA</name>
    <name evidence="14" type="ORF">P344_03730</name>
</gene>
<evidence type="ECO:0000313" key="14">
    <source>
        <dbReference type="EMBL" id="AHI58086.1"/>
    </source>
</evidence>
<accession>W0GLJ5</accession>
<evidence type="ECO:0000256" key="3">
    <source>
        <dbReference type="ARBA" id="ARBA00005842"/>
    </source>
</evidence>
<evidence type="ECO:0000256" key="7">
    <source>
        <dbReference type="ARBA" id="ARBA00022840"/>
    </source>
</evidence>
<dbReference type="Gene3D" id="1.10.20.140">
    <property type="match status" value="1"/>
</dbReference>
<evidence type="ECO:0000256" key="9">
    <source>
        <dbReference type="ARBA" id="ARBA00049563"/>
    </source>
</evidence>
<keyword evidence="15" id="KW-1185">Reference proteome</keyword>
<dbReference type="HAMAP" id="MF_00185">
    <property type="entry name" value="IPP_trans"/>
    <property type="match status" value="1"/>
</dbReference>
<evidence type="ECO:0000256" key="8">
    <source>
        <dbReference type="ARBA" id="ARBA00022842"/>
    </source>
</evidence>
<proteinExistence type="inferred from homology"/>
<feature type="site" description="Interaction with substrate tRNA" evidence="10">
    <location>
        <position position="101"/>
    </location>
</feature>
<feature type="binding site" evidence="10">
    <location>
        <begin position="10"/>
        <end position="17"/>
    </location>
    <ligand>
        <name>ATP</name>
        <dbReference type="ChEBI" id="CHEBI:30616"/>
    </ligand>
</feature>
<dbReference type="eggNOG" id="COG0324">
    <property type="taxonomic scope" value="Bacteria"/>
</dbReference>
<dbReference type="EC" id="2.5.1.75" evidence="10"/>
<dbReference type="NCBIfam" id="TIGR00174">
    <property type="entry name" value="miaA"/>
    <property type="match status" value="1"/>
</dbReference>
<keyword evidence="4 10" id="KW-0808">Transferase</keyword>
<feature type="binding site" evidence="10">
    <location>
        <begin position="12"/>
        <end position="17"/>
    </location>
    <ligand>
        <name>substrate</name>
    </ligand>
</feature>
<evidence type="ECO:0000256" key="1">
    <source>
        <dbReference type="ARBA" id="ARBA00001946"/>
    </source>
</evidence>
<dbReference type="Gene3D" id="3.40.50.300">
    <property type="entry name" value="P-loop containing nucleotide triphosphate hydrolases"/>
    <property type="match status" value="1"/>
</dbReference>
<dbReference type="SUPFAM" id="SSF52540">
    <property type="entry name" value="P-loop containing nucleoside triphosphate hydrolases"/>
    <property type="match status" value="1"/>
</dbReference>
<evidence type="ECO:0000256" key="13">
    <source>
        <dbReference type="RuleBase" id="RU003785"/>
    </source>
</evidence>
<dbReference type="GO" id="GO:0005524">
    <property type="term" value="F:ATP binding"/>
    <property type="evidence" value="ECO:0007669"/>
    <property type="project" value="UniProtKB-UniRule"/>
</dbReference>
<keyword evidence="6 10" id="KW-0547">Nucleotide-binding</keyword>
<dbReference type="KEGG" id="smir:SMM_0630"/>
<dbReference type="HOGENOM" id="CLU_032616_0_1_14"/>
<comment type="subunit">
    <text evidence="10">Monomer.</text>
</comment>
<dbReference type="KEGG" id="smia:P344_03730"/>
<sequence length="311" mass="36036">MNKPIILIVGPTASGKTDLSIMLAKKINGECINTDATQIFNGLDIATNKILSSEQENIPHHLLSTIDLNNNYSISDFQRAGRKIINEIWQRHKIPIVVGGSGLYINALLKDYHFDNHQRDPQFAQQYEKYSNLALWQLLQSTDPVEAKRTHCNNRKRVLRALQYFQENKSLKSANDDAKNRWYYEPYIIGLNPDKAELHERIETRVDKLTARGLFAEVAAAYEYCHFDETKQSMKIIGCKEIIAYLKGKITYQQAIDQMVYANKIYAKKQLTWFRNQLPTTNWYAFSYQDFLTVTRQIINDLEASNYLPSQ</sequence>
<organism evidence="14 15">
    <name type="scientific">Spiroplasma mirum ATCC 29335</name>
    <dbReference type="NCBI Taxonomy" id="838561"/>
    <lineage>
        <taxon>Bacteria</taxon>
        <taxon>Bacillati</taxon>
        <taxon>Mycoplasmatota</taxon>
        <taxon>Mollicutes</taxon>
        <taxon>Entomoplasmatales</taxon>
        <taxon>Spiroplasmataceae</taxon>
        <taxon>Spiroplasma</taxon>
    </lineage>
</organism>
<dbReference type="RefSeq" id="WP_025317412.1">
    <property type="nucleotide sequence ID" value="NZ_CP002082.1"/>
</dbReference>
<dbReference type="PATRIC" id="fig|838561.3.peg.721"/>
<comment type="caution">
    <text evidence="10">Lacks conserved residue(s) required for the propagation of feature annotation.</text>
</comment>
<evidence type="ECO:0000256" key="6">
    <source>
        <dbReference type="ARBA" id="ARBA00022741"/>
    </source>
</evidence>
<evidence type="ECO:0000313" key="15">
    <source>
        <dbReference type="Proteomes" id="UP000019260"/>
    </source>
</evidence>
<dbReference type="Proteomes" id="UP000019260">
    <property type="component" value="Chromosome"/>
</dbReference>
<dbReference type="Pfam" id="PF01715">
    <property type="entry name" value="IPPT"/>
    <property type="match status" value="1"/>
</dbReference>
<dbReference type="GO" id="GO:0052381">
    <property type="term" value="F:tRNA dimethylallyltransferase activity"/>
    <property type="evidence" value="ECO:0007669"/>
    <property type="project" value="UniProtKB-UniRule"/>
</dbReference>
<comment type="similarity">
    <text evidence="3 10 13">Belongs to the IPP transferase family.</text>
</comment>
<dbReference type="InterPro" id="IPR018022">
    <property type="entry name" value="IPT"/>
</dbReference>
<protein>
    <recommendedName>
        <fullName evidence="10">tRNA dimethylallyltransferase</fullName>
        <ecNumber evidence="10">2.5.1.75</ecNumber>
    </recommendedName>
    <alternativeName>
        <fullName evidence="10">Dimethylallyl diphosphate:tRNA dimethylallyltransferase</fullName>
        <shortName evidence="10">DMAPP:tRNA dimethylallyltransferase</shortName>
        <shortName evidence="10">DMATase</shortName>
    </alternativeName>
    <alternativeName>
        <fullName evidence="10">Isopentenyl-diphosphate:tRNA isopentenyltransferase</fullName>
        <shortName evidence="10">IPP transferase</shortName>
        <shortName evidence="10">IPPT</shortName>
        <shortName evidence="10">IPTase</shortName>
    </alternativeName>
</protein>
<comment type="catalytic activity">
    <reaction evidence="9 10 11">
        <text>adenosine(37) in tRNA + dimethylallyl diphosphate = N(6)-dimethylallyladenosine(37) in tRNA + diphosphate</text>
        <dbReference type="Rhea" id="RHEA:26482"/>
        <dbReference type="Rhea" id="RHEA-COMP:10162"/>
        <dbReference type="Rhea" id="RHEA-COMP:10375"/>
        <dbReference type="ChEBI" id="CHEBI:33019"/>
        <dbReference type="ChEBI" id="CHEBI:57623"/>
        <dbReference type="ChEBI" id="CHEBI:74411"/>
        <dbReference type="ChEBI" id="CHEBI:74415"/>
        <dbReference type="EC" id="2.5.1.75"/>
    </reaction>
</comment>